<dbReference type="InterPro" id="IPR027417">
    <property type="entry name" value="P-loop_NTPase"/>
</dbReference>
<dbReference type="InterPro" id="IPR050683">
    <property type="entry name" value="Bact_Polysacc_Export_ATP-bd"/>
</dbReference>
<dbReference type="Proteomes" id="UP000001203">
    <property type="component" value="Chromosome circular"/>
</dbReference>
<dbReference type="GO" id="GO:0005524">
    <property type="term" value="F:ATP binding"/>
    <property type="evidence" value="ECO:0007669"/>
    <property type="project" value="UniProtKB-KW"/>
</dbReference>
<dbReference type="SUPFAM" id="SSF52540">
    <property type="entry name" value="P-loop containing nucleoside triphosphate hydrolases"/>
    <property type="match status" value="1"/>
</dbReference>
<dbReference type="eggNOG" id="COG1134">
    <property type="taxonomic scope" value="Bacteria"/>
</dbReference>
<dbReference type="InterPro" id="IPR003593">
    <property type="entry name" value="AAA+_ATPase"/>
</dbReference>
<dbReference type="GO" id="GO:0016887">
    <property type="term" value="F:ATP hydrolysis activity"/>
    <property type="evidence" value="ECO:0007669"/>
    <property type="project" value="InterPro"/>
</dbReference>
<dbReference type="InterPro" id="IPR015860">
    <property type="entry name" value="ABC_transpr_TagH-like"/>
</dbReference>
<organism evidence="6 7">
    <name type="scientific">Crocosphaera subtropica (strain ATCC 51142 / BH68)</name>
    <name type="common">Cyanothece sp. (strain ATCC 51142)</name>
    <dbReference type="NCBI Taxonomy" id="43989"/>
    <lineage>
        <taxon>Bacteria</taxon>
        <taxon>Bacillati</taxon>
        <taxon>Cyanobacteriota</taxon>
        <taxon>Cyanophyceae</taxon>
        <taxon>Oscillatoriophycideae</taxon>
        <taxon>Chroococcales</taxon>
        <taxon>Aphanothecaceae</taxon>
        <taxon>Crocosphaera</taxon>
        <taxon>Crocosphaera subtropica</taxon>
    </lineage>
</organism>
<dbReference type="PANTHER" id="PTHR46743">
    <property type="entry name" value="TEICHOIC ACIDS EXPORT ATP-BINDING PROTEIN TAGH"/>
    <property type="match status" value="1"/>
</dbReference>
<evidence type="ECO:0000256" key="1">
    <source>
        <dbReference type="ARBA" id="ARBA00005417"/>
    </source>
</evidence>
<evidence type="ECO:0000313" key="7">
    <source>
        <dbReference type="Proteomes" id="UP000001203"/>
    </source>
</evidence>
<feature type="domain" description="ABC transporter" evidence="5">
    <location>
        <begin position="30"/>
        <end position="249"/>
    </location>
</feature>
<dbReference type="OrthoDB" id="9778870at2"/>
<dbReference type="InterPro" id="IPR017871">
    <property type="entry name" value="ABC_transporter-like_CS"/>
</dbReference>
<comment type="similarity">
    <text evidence="1">Belongs to the ABC transporter superfamily.</text>
</comment>
<dbReference type="CDD" id="cd03220">
    <property type="entry name" value="ABC_KpsT_Wzt"/>
    <property type="match status" value="1"/>
</dbReference>
<reference evidence="6" key="1">
    <citation type="journal article" date="2008" name="Proc. Natl. Acad. Sci. U.S.A.">
        <title>The genome of Cyanothece 51142, a unicellular diazotrophic cyanobacterium important in the marine nitrogen cycle.</title>
        <authorList>
            <person name="Welsh E.A."/>
            <person name="Liberton M."/>
            <person name="Stoeckel J."/>
            <person name="Loh T."/>
            <person name="Elvitigala T."/>
            <person name="Wang C."/>
            <person name="Wollam A."/>
            <person name="Fulton R.S."/>
            <person name="Clifton S.W."/>
            <person name="Jacobs J.M."/>
            <person name="Aurora R."/>
            <person name="Ghosh B.K."/>
            <person name="Sherman L.A."/>
            <person name="Smith R.D."/>
            <person name="Wilson R.K."/>
            <person name="Pakrasi H.B."/>
        </authorList>
    </citation>
    <scope>NUCLEOTIDE SEQUENCE [LARGE SCALE GENOMIC DNA]</scope>
    <source>
        <strain evidence="6">ATCC 51142</strain>
    </source>
</reference>
<dbReference type="Pfam" id="PF00005">
    <property type="entry name" value="ABC_tran"/>
    <property type="match status" value="1"/>
</dbReference>
<keyword evidence="3" id="KW-0547">Nucleotide-binding</keyword>
<keyword evidence="2" id="KW-0813">Transport</keyword>
<evidence type="ECO:0000313" key="6">
    <source>
        <dbReference type="EMBL" id="ACB50583.1"/>
    </source>
</evidence>
<dbReference type="AlphaFoldDB" id="B1WVJ6"/>
<evidence type="ECO:0000256" key="2">
    <source>
        <dbReference type="ARBA" id="ARBA00022448"/>
    </source>
</evidence>
<accession>B1WVJ6</accession>
<dbReference type="GO" id="GO:0016020">
    <property type="term" value="C:membrane"/>
    <property type="evidence" value="ECO:0007669"/>
    <property type="project" value="InterPro"/>
</dbReference>
<dbReference type="Gene3D" id="3.40.50.300">
    <property type="entry name" value="P-loop containing nucleotide triphosphate hydrolases"/>
    <property type="match status" value="1"/>
</dbReference>
<sequence>MVEAIRLDQVSLWRRTQEEFSYDLKRTILSMLEGKYRQPSRKLILDRINLTVHAGEKIGIIGANGSGKSTLLKVITGILQPTSGQIRVKGEIAPLIELGAGFDGELSVTDNIILYGVMLGFPRQEMKERVASILEFADLTDYSLAPVKALSSGMAARLGFSIATDVEPDILILDEVLSVGDESFKHKCQKRMDRLWGHHTTILVVSHGLDFIQQACDRAIWLDRGKIRFIGDTDEAIHHYLVSVQENSTLELHNHL</sequence>
<dbReference type="KEGG" id="cyt:cce_1233"/>
<dbReference type="RefSeq" id="WP_009544060.1">
    <property type="nucleotide sequence ID" value="NC_010546.1"/>
</dbReference>
<dbReference type="InterPro" id="IPR003439">
    <property type="entry name" value="ABC_transporter-like_ATP-bd"/>
</dbReference>
<evidence type="ECO:0000256" key="3">
    <source>
        <dbReference type="ARBA" id="ARBA00022741"/>
    </source>
</evidence>
<dbReference type="STRING" id="43989.cce_1233"/>
<gene>
    <name evidence="6" type="ordered locus">cce_1233</name>
</gene>
<proteinExistence type="inferred from homology"/>
<evidence type="ECO:0000259" key="5">
    <source>
        <dbReference type="PROSITE" id="PS50893"/>
    </source>
</evidence>
<evidence type="ECO:0000256" key="4">
    <source>
        <dbReference type="ARBA" id="ARBA00022840"/>
    </source>
</evidence>
<dbReference type="SMART" id="SM00382">
    <property type="entry name" value="AAA"/>
    <property type="match status" value="1"/>
</dbReference>
<dbReference type="EMBL" id="CP000806">
    <property type="protein sequence ID" value="ACB50583.1"/>
    <property type="molecule type" value="Genomic_DNA"/>
</dbReference>
<dbReference type="PROSITE" id="PS00211">
    <property type="entry name" value="ABC_TRANSPORTER_1"/>
    <property type="match status" value="1"/>
</dbReference>
<keyword evidence="4" id="KW-0067">ATP-binding</keyword>
<keyword evidence="7" id="KW-1185">Reference proteome</keyword>
<name>B1WVJ6_CROS5</name>
<dbReference type="PROSITE" id="PS50893">
    <property type="entry name" value="ABC_TRANSPORTER_2"/>
    <property type="match status" value="1"/>
</dbReference>
<dbReference type="GO" id="GO:0140359">
    <property type="term" value="F:ABC-type transporter activity"/>
    <property type="evidence" value="ECO:0007669"/>
    <property type="project" value="InterPro"/>
</dbReference>
<dbReference type="HOGENOM" id="CLU_000604_1_2_3"/>
<protein>
    <submittedName>
        <fullName evidence="6">ABC transporter ATP binding subunit</fullName>
    </submittedName>
</protein>
<dbReference type="PANTHER" id="PTHR46743:SF2">
    <property type="entry name" value="TEICHOIC ACIDS EXPORT ATP-BINDING PROTEIN TAGH"/>
    <property type="match status" value="1"/>
</dbReference>